<reference evidence="8" key="1">
    <citation type="submission" date="2016-11" db="UniProtKB">
        <authorList>
            <consortium name="WormBaseParasite"/>
        </authorList>
    </citation>
    <scope>IDENTIFICATION</scope>
</reference>
<dbReference type="AlphaFoldDB" id="A0A1I7W8U9"/>
<evidence type="ECO:0000256" key="4">
    <source>
        <dbReference type="ARBA" id="ARBA00023038"/>
    </source>
</evidence>
<dbReference type="GO" id="GO:0000981">
    <property type="term" value="F:DNA-binding transcription factor activity, RNA polymerase II-specific"/>
    <property type="evidence" value="ECO:0007669"/>
    <property type="project" value="InterPro"/>
</dbReference>
<evidence type="ECO:0000256" key="1">
    <source>
        <dbReference type="ARBA" id="ARBA00004123"/>
    </source>
</evidence>
<comment type="subcellular location">
    <subcellularLocation>
        <location evidence="1">Nucleus</location>
    </subcellularLocation>
</comment>
<dbReference type="GO" id="GO:0045944">
    <property type="term" value="P:positive regulation of transcription by RNA polymerase II"/>
    <property type="evidence" value="ECO:0007669"/>
    <property type="project" value="InterPro"/>
</dbReference>
<dbReference type="Gene3D" id="2.10.110.10">
    <property type="entry name" value="Cysteine Rich Protein"/>
    <property type="match status" value="1"/>
</dbReference>
<keyword evidence="3 5" id="KW-0862">Zinc</keyword>
<dbReference type="GO" id="GO:0048665">
    <property type="term" value="P:neuron fate specification"/>
    <property type="evidence" value="ECO:0007669"/>
    <property type="project" value="InterPro"/>
</dbReference>
<proteinExistence type="predicted"/>
<dbReference type="SMART" id="SM00132">
    <property type="entry name" value="LIM"/>
    <property type="match status" value="1"/>
</dbReference>
<dbReference type="GO" id="GO:0007409">
    <property type="term" value="P:axonogenesis"/>
    <property type="evidence" value="ECO:0007669"/>
    <property type="project" value="TreeGrafter"/>
</dbReference>
<organism evidence="7 8">
    <name type="scientific">Heterorhabditis bacteriophora</name>
    <name type="common">Entomopathogenic nematode worm</name>
    <dbReference type="NCBI Taxonomy" id="37862"/>
    <lineage>
        <taxon>Eukaryota</taxon>
        <taxon>Metazoa</taxon>
        <taxon>Ecdysozoa</taxon>
        <taxon>Nematoda</taxon>
        <taxon>Chromadorea</taxon>
        <taxon>Rhabditida</taxon>
        <taxon>Rhabditina</taxon>
        <taxon>Rhabditomorpha</taxon>
        <taxon>Strongyloidea</taxon>
        <taxon>Heterorhabditidae</taxon>
        <taxon>Heterorhabditis</taxon>
    </lineage>
</organism>
<evidence type="ECO:0000256" key="3">
    <source>
        <dbReference type="ARBA" id="ARBA00022833"/>
    </source>
</evidence>
<name>A0A1I7W8U9_HETBA</name>
<protein>
    <submittedName>
        <fullName evidence="8">LIM zinc-binding domain-containing protein</fullName>
    </submittedName>
</protein>
<dbReference type="InterPro" id="IPR001781">
    <property type="entry name" value="Znf_LIM"/>
</dbReference>
<dbReference type="InterPro" id="IPR047169">
    <property type="entry name" value="ISL1/2-like"/>
</dbReference>
<dbReference type="PROSITE" id="PS50023">
    <property type="entry name" value="LIM_DOMAIN_2"/>
    <property type="match status" value="1"/>
</dbReference>
<evidence type="ECO:0000313" key="8">
    <source>
        <dbReference type="WBParaSite" id="Hba_01066"/>
    </source>
</evidence>
<dbReference type="Proteomes" id="UP000095283">
    <property type="component" value="Unplaced"/>
</dbReference>
<dbReference type="GO" id="GO:0005634">
    <property type="term" value="C:nucleus"/>
    <property type="evidence" value="ECO:0007669"/>
    <property type="project" value="UniProtKB-SubCell"/>
</dbReference>
<dbReference type="PANTHER" id="PTHR24204">
    <property type="entry name" value="INSULIN GENE ENHANCER PROTEIN"/>
    <property type="match status" value="1"/>
</dbReference>
<keyword evidence="7" id="KW-1185">Reference proteome</keyword>
<dbReference type="PANTHER" id="PTHR24204:SF8">
    <property type="entry name" value="TAILUP, ISOFORM A"/>
    <property type="match status" value="1"/>
</dbReference>
<dbReference type="GO" id="GO:0046872">
    <property type="term" value="F:metal ion binding"/>
    <property type="evidence" value="ECO:0007669"/>
    <property type="project" value="UniProtKB-KW"/>
</dbReference>
<evidence type="ECO:0000259" key="6">
    <source>
        <dbReference type="PROSITE" id="PS50023"/>
    </source>
</evidence>
<evidence type="ECO:0000256" key="2">
    <source>
        <dbReference type="ARBA" id="ARBA00022723"/>
    </source>
</evidence>
<dbReference type="Pfam" id="PF00412">
    <property type="entry name" value="LIM"/>
    <property type="match status" value="1"/>
</dbReference>
<dbReference type="WBParaSite" id="Hba_01066">
    <property type="protein sequence ID" value="Hba_01066"/>
    <property type="gene ID" value="Hba_01066"/>
</dbReference>
<keyword evidence="2 5" id="KW-0479">Metal-binding</keyword>
<evidence type="ECO:0000313" key="7">
    <source>
        <dbReference type="Proteomes" id="UP000095283"/>
    </source>
</evidence>
<feature type="domain" description="LIM zinc-binding" evidence="6">
    <location>
        <begin position="13"/>
        <end position="87"/>
    </location>
</feature>
<sequence>MRGGFERFELSGPSEEECSLDFWTKEGMIDQSRDKIADRFILRVHPNMEFHASCLKCTECLRQLDESCTAFVRNGRTYCKEDYLRSY</sequence>
<dbReference type="SUPFAM" id="SSF57716">
    <property type="entry name" value="Glucocorticoid receptor-like (DNA-binding domain)"/>
    <property type="match status" value="1"/>
</dbReference>
<accession>A0A1I7W8U9</accession>
<keyword evidence="4 5" id="KW-0440">LIM domain</keyword>
<evidence type="ECO:0000256" key="5">
    <source>
        <dbReference type="PROSITE-ProRule" id="PRU00125"/>
    </source>
</evidence>